<dbReference type="CDD" id="cd18808">
    <property type="entry name" value="SF1_C_Upf1"/>
    <property type="match status" value="1"/>
</dbReference>
<dbReference type="GO" id="GO:0006281">
    <property type="term" value="P:DNA repair"/>
    <property type="evidence" value="ECO:0007669"/>
    <property type="project" value="UniProtKB-KW"/>
</dbReference>
<keyword evidence="17" id="KW-0234">DNA repair</keyword>
<keyword evidence="18" id="KW-0539">Nucleus</keyword>
<gene>
    <name evidence="25" type="ORF">EEDITHA_LOCUS9479</name>
</gene>
<keyword evidence="8" id="KW-0479">Metal-binding</keyword>
<protein>
    <recommendedName>
        <fullName evidence="4">DNA helicase</fullName>
        <ecNumber evidence="4">3.6.4.12</ecNumber>
    </recommendedName>
</protein>
<reference evidence="25" key="1">
    <citation type="submission" date="2022-03" db="EMBL/GenBank/DDBJ databases">
        <authorList>
            <person name="Tunstrom K."/>
        </authorList>
    </citation>
    <scope>NUCLEOTIDE SEQUENCE</scope>
</reference>
<evidence type="ECO:0000256" key="17">
    <source>
        <dbReference type="ARBA" id="ARBA00023204"/>
    </source>
</evidence>
<dbReference type="GO" id="GO:0004518">
    <property type="term" value="F:nuclease activity"/>
    <property type="evidence" value="ECO:0007669"/>
    <property type="project" value="UniProtKB-KW"/>
</dbReference>
<evidence type="ECO:0000256" key="2">
    <source>
        <dbReference type="ARBA" id="ARBA00004123"/>
    </source>
</evidence>
<name>A0AAU9U3V3_EUPED</name>
<dbReference type="GO" id="GO:0005737">
    <property type="term" value="C:cytoplasm"/>
    <property type="evidence" value="ECO:0007669"/>
    <property type="project" value="TreeGrafter"/>
</dbReference>
<dbReference type="SUPFAM" id="SSF52540">
    <property type="entry name" value="P-loop containing nucleoside triphosphate hydrolases"/>
    <property type="match status" value="1"/>
</dbReference>
<sequence>MSKTLSLKKSKTNASKNQQPITQFFKNVTNDNKSPVKESSVESKSNSRMCKRKVSLVEQSNVLRDEVKSSKKCKIGNNNVSLEKQKNTLSIVQSPEKLITDFKFSTEKNINRTVNNDKESSCCVDNKSPLLSLSPNTITGQVKDTCNLDSKKCKEWNIYKKENQVCSHIYDNHDDNIQKYCGNTYKSPKKSPKEKEKVMKITSPLKSERSPSKFESVVKVLEFNQNDVADVFGDDWELDNFLDNKEDLDLTVMQRCEILCIIRHPQKIELKLKNDNNNSGTCFIEGIWVNTSLQQGEIISVLASRDSSGQFSINNTSGLLTLRPDHLMSSTSVVAGVFCKRKAILQERWRGIDSANTAMTIGILIHELVQKALTQNINKALDLGNEADKIIKDSTQLLYDAGITEQEAHSNMEMYIKPLSEFMATYVSSQHCNKNIEKHTWNGKIEKVLDIEENLCCPKLGLKGKIDATLQVTIHDRKNITAIVPLELKSGRSTMSAEHRGQLFLYGMMLSLQRQEDPTTAMQRGLLLYLKERVDLKEVSCGYPERRDLIMLRNELVQHLASGPQDFDTEKLVDIEDASRLLQQTLPEPVHHPTACAKCPYLTICSLHLWHTEGPEVSESHPLAKLKDDALGHLSSVHIKYFLHWTCLLRLEEREQMTASPLHALWTDSVEKRSKRGVCAANLKLKEVSDFGDKFLHVFIRQSEHTNSLNEARNAKGPQEGDFSIVSIKDRPWIAAGVVTVSNNIELNILLERDLSRRLDHQTLFHIDTYESYATTVQNLTNLGVLMEDSDRATGLRRLIIEKDKPEFASKLPRDVGKLGVKLMRPLNIEQQRAVLRALSAEHYALLRGLPGTGKTQTISVLIQMLVALKQRVLVTAHTHSAVDTVLNRLPAALRVLRLGAARRAVATHAALDRDLLRDARDRDHLALLYDSMEVVGVTCLGANHPMLARTTFDVCIVDEATQVLQCTVLRPLFSAKRFVLVGDPEQLPPVVKSKSARRLGMEESLFHRLMVKEATSTLRLQYRMNQPLVDVANKVAYNDSLKCANETVAQAKLKIDFQKISSQYLEESPWLVPTCSPDFNYAAIFLNLELGISEKVDNEKTLTNIEEACVVMTIIDTLKKADVSPADIGVIAPYRDQVSLLRRCLTGQDIDVSTVDQFQGKDKDVIIYSCTKRDKQDGRTIKEGEVLNDQRRLAVSVTRAKHKFIVIGDLRALRRYATLVRLIEACTPIVINQETIQTLQRKYGNVIK</sequence>
<keyword evidence="9" id="KW-0547">Nucleotide-binding</keyword>
<keyword evidence="16" id="KW-0238">DNA-binding</keyword>
<keyword evidence="13" id="KW-0067">ATP-binding</keyword>
<feature type="domain" description="DNA2/NAM7 helicase helicase" evidence="23">
    <location>
        <begin position="927"/>
        <end position="995"/>
    </location>
</feature>
<feature type="region of interest" description="Disordered" evidence="21">
    <location>
        <begin position="1"/>
        <end position="47"/>
    </location>
</feature>
<dbReference type="Proteomes" id="UP001153954">
    <property type="component" value="Unassembled WGS sequence"/>
</dbReference>
<keyword evidence="15" id="KW-0411">Iron-sulfur</keyword>
<evidence type="ECO:0000256" key="14">
    <source>
        <dbReference type="ARBA" id="ARBA00023004"/>
    </source>
</evidence>
<keyword evidence="5" id="KW-0004">4Fe-4S</keyword>
<dbReference type="Pfam" id="PF13087">
    <property type="entry name" value="AAA_12"/>
    <property type="match status" value="1"/>
</dbReference>
<dbReference type="GO" id="GO:0043139">
    <property type="term" value="F:5'-3' DNA helicase activity"/>
    <property type="evidence" value="ECO:0007669"/>
    <property type="project" value="TreeGrafter"/>
</dbReference>
<evidence type="ECO:0000313" key="26">
    <source>
        <dbReference type="Proteomes" id="UP001153954"/>
    </source>
</evidence>
<dbReference type="GO" id="GO:0016787">
    <property type="term" value="F:hydrolase activity"/>
    <property type="evidence" value="ECO:0007669"/>
    <property type="project" value="UniProtKB-KW"/>
</dbReference>
<dbReference type="PANTHER" id="PTHR43788">
    <property type="entry name" value="DNA2/NAM7 HELICASE FAMILY MEMBER"/>
    <property type="match status" value="1"/>
</dbReference>
<evidence type="ECO:0000256" key="16">
    <source>
        <dbReference type="ARBA" id="ARBA00023125"/>
    </source>
</evidence>
<dbReference type="GO" id="GO:0051539">
    <property type="term" value="F:4 iron, 4 sulfur cluster binding"/>
    <property type="evidence" value="ECO:0007669"/>
    <property type="project" value="UniProtKB-KW"/>
</dbReference>
<evidence type="ECO:0000256" key="1">
    <source>
        <dbReference type="ARBA" id="ARBA00001966"/>
    </source>
</evidence>
<comment type="subcellular location">
    <subcellularLocation>
        <location evidence="2">Nucleus</location>
    </subcellularLocation>
</comment>
<keyword evidence="26" id="KW-1185">Reference proteome</keyword>
<feature type="domain" description="DNA replication factor Dna2 N-terminal" evidence="22">
    <location>
        <begin position="274"/>
        <end position="472"/>
    </location>
</feature>
<comment type="caution">
    <text evidence="25">The sequence shown here is derived from an EMBL/GenBank/DDBJ whole genome shotgun (WGS) entry which is preliminary data.</text>
</comment>
<dbReference type="CDD" id="cd22318">
    <property type="entry name" value="DNA2_N-like"/>
    <property type="match status" value="1"/>
</dbReference>
<evidence type="ECO:0000256" key="5">
    <source>
        <dbReference type="ARBA" id="ARBA00022485"/>
    </source>
</evidence>
<dbReference type="GO" id="GO:0003677">
    <property type="term" value="F:DNA binding"/>
    <property type="evidence" value="ECO:0007669"/>
    <property type="project" value="UniProtKB-KW"/>
</dbReference>
<dbReference type="InterPro" id="IPR050534">
    <property type="entry name" value="Coronavir_polyprotein_1ab"/>
</dbReference>
<comment type="similarity">
    <text evidence="3">Belongs to the DNA2/NAM7 helicase family.</text>
</comment>
<evidence type="ECO:0000259" key="24">
    <source>
        <dbReference type="Pfam" id="PF13087"/>
    </source>
</evidence>
<evidence type="ECO:0000256" key="15">
    <source>
        <dbReference type="ARBA" id="ARBA00023014"/>
    </source>
</evidence>
<keyword evidence="11" id="KW-0378">Hydrolase</keyword>
<dbReference type="EMBL" id="CAKOGL010000013">
    <property type="protein sequence ID" value="CAH2093853.1"/>
    <property type="molecule type" value="Genomic_DNA"/>
</dbReference>
<dbReference type="InterPro" id="IPR041679">
    <property type="entry name" value="DNA2/NAM7-like_C"/>
</dbReference>
<dbReference type="AlphaFoldDB" id="A0AAU9U3V3"/>
<evidence type="ECO:0000256" key="18">
    <source>
        <dbReference type="ARBA" id="ARBA00023242"/>
    </source>
</evidence>
<dbReference type="EC" id="3.6.4.12" evidence="4"/>
<dbReference type="Pfam" id="PF08696">
    <property type="entry name" value="Dna2"/>
    <property type="match status" value="1"/>
</dbReference>
<dbReference type="Pfam" id="PF13086">
    <property type="entry name" value="AAA_11"/>
    <property type="match status" value="2"/>
</dbReference>
<dbReference type="InterPro" id="IPR011604">
    <property type="entry name" value="PDDEXK-like_dom_sf"/>
</dbReference>
<evidence type="ECO:0000256" key="4">
    <source>
        <dbReference type="ARBA" id="ARBA00012551"/>
    </source>
</evidence>
<evidence type="ECO:0000259" key="22">
    <source>
        <dbReference type="Pfam" id="PF08696"/>
    </source>
</evidence>
<dbReference type="InterPro" id="IPR027417">
    <property type="entry name" value="P-loop_NTPase"/>
</dbReference>
<feature type="compositionally biased region" description="Polar residues" evidence="21">
    <location>
        <begin position="18"/>
        <end position="31"/>
    </location>
</feature>
<dbReference type="InterPro" id="IPR041677">
    <property type="entry name" value="DNA2/NAM7_AAA_11"/>
</dbReference>
<dbReference type="Gene3D" id="3.40.50.300">
    <property type="entry name" value="P-loop containing nucleotide triphosphate hydrolases"/>
    <property type="match status" value="2"/>
</dbReference>
<evidence type="ECO:0000256" key="8">
    <source>
        <dbReference type="ARBA" id="ARBA00022723"/>
    </source>
</evidence>
<accession>A0AAU9U3V3</accession>
<proteinExistence type="inferred from homology"/>
<evidence type="ECO:0000256" key="9">
    <source>
        <dbReference type="ARBA" id="ARBA00022741"/>
    </source>
</evidence>
<evidence type="ECO:0000256" key="12">
    <source>
        <dbReference type="ARBA" id="ARBA00022806"/>
    </source>
</evidence>
<dbReference type="InterPro" id="IPR014808">
    <property type="entry name" value="DNA_replication_fac_Dna2_N"/>
</dbReference>
<organism evidence="25 26">
    <name type="scientific">Euphydryas editha</name>
    <name type="common">Edith's checkerspot</name>
    <dbReference type="NCBI Taxonomy" id="104508"/>
    <lineage>
        <taxon>Eukaryota</taxon>
        <taxon>Metazoa</taxon>
        <taxon>Ecdysozoa</taxon>
        <taxon>Arthropoda</taxon>
        <taxon>Hexapoda</taxon>
        <taxon>Insecta</taxon>
        <taxon>Pterygota</taxon>
        <taxon>Neoptera</taxon>
        <taxon>Endopterygota</taxon>
        <taxon>Lepidoptera</taxon>
        <taxon>Glossata</taxon>
        <taxon>Ditrysia</taxon>
        <taxon>Papilionoidea</taxon>
        <taxon>Nymphalidae</taxon>
        <taxon>Nymphalinae</taxon>
        <taxon>Euphydryas</taxon>
    </lineage>
</organism>
<feature type="domain" description="DNA2/NAM7 helicase-like C-terminal" evidence="24">
    <location>
        <begin position="1002"/>
        <end position="1210"/>
    </location>
</feature>
<evidence type="ECO:0000313" key="25">
    <source>
        <dbReference type="EMBL" id="CAH2093853.1"/>
    </source>
</evidence>
<evidence type="ECO:0000256" key="19">
    <source>
        <dbReference type="ARBA" id="ARBA00023268"/>
    </source>
</evidence>
<keyword evidence="10" id="KW-0227">DNA damage</keyword>
<comment type="catalytic activity">
    <reaction evidence="20">
        <text>ATP + H2O = ADP + phosphate + H(+)</text>
        <dbReference type="Rhea" id="RHEA:13065"/>
        <dbReference type="ChEBI" id="CHEBI:15377"/>
        <dbReference type="ChEBI" id="CHEBI:15378"/>
        <dbReference type="ChEBI" id="CHEBI:30616"/>
        <dbReference type="ChEBI" id="CHEBI:43474"/>
        <dbReference type="ChEBI" id="CHEBI:456216"/>
        <dbReference type="EC" id="3.6.4.12"/>
    </reaction>
</comment>
<dbReference type="GO" id="GO:0006260">
    <property type="term" value="P:DNA replication"/>
    <property type="evidence" value="ECO:0007669"/>
    <property type="project" value="UniProtKB-KW"/>
</dbReference>
<evidence type="ECO:0000256" key="7">
    <source>
        <dbReference type="ARBA" id="ARBA00022722"/>
    </source>
</evidence>
<evidence type="ECO:0000256" key="21">
    <source>
        <dbReference type="SAM" id="MobiDB-lite"/>
    </source>
</evidence>
<keyword evidence="12" id="KW-0347">Helicase</keyword>
<keyword evidence="6" id="KW-0235">DNA replication</keyword>
<dbReference type="PANTHER" id="PTHR43788:SF8">
    <property type="entry name" value="DNA-BINDING PROTEIN SMUBP-2"/>
    <property type="match status" value="1"/>
</dbReference>
<evidence type="ECO:0000256" key="3">
    <source>
        <dbReference type="ARBA" id="ARBA00007913"/>
    </source>
</evidence>
<dbReference type="GO" id="GO:0005524">
    <property type="term" value="F:ATP binding"/>
    <property type="evidence" value="ECO:0007669"/>
    <property type="project" value="UniProtKB-KW"/>
</dbReference>
<comment type="cofactor">
    <cofactor evidence="1">
        <name>[4Fe-4S] cluster</name>
        <dbReference type="ChEBI" id="CHEBI:49883"/>
    </cofactor>
</comment>
<evidence type="ECO:0000259" key="23">
    <source>
        <dbReference type="Pfam" id="PF13086"/>
    </source>
</evidence>
<dbReference type="GO" id="GO:0046872">
    <property type="term" value="F:metal ion binding"/>
    <property type="evidence" value="ECO:0007669"/>
    <property type="project" value="UniProtKB-KW"/>
</dbReference>
<evidence type="ECO:0000256" key="20">
    <source>
        <dbReference type="ARBA" id="ARBA00047995"/>
    </source>
</evidence>
<evidence type="ECO:0000256" key="13">
    <source>
        <dbReference type="ARBA" id="ARBA00022840"/>
    </source>
</evidence>
<dbReference type="Gene3D" id="3.90.320.10">
    <property type="match status" value="1"/>
</dbReference>
<evidence type="ECO:0000256" key="10">
    <source>
        <dbReference type="ARBA" id="ARBA00022763"/>
    </source>
</evidence>
<evidence type="ECO:0000256" key="6">
    <source>
        <dbReference type="ARBA" id="ARBA00022705"/>
    </source>
</evidence>
<keyword evidence="14" id="KW-0408">Iron</keyword>
<feature type="compositionally biased region" description="Basic residues" evidence="21">
    <location>
        <begin position="1"/>
        <end position="11"/>
    </location>
</feature>
<feature type="domain" description="DNA2/NAM7 helicase helicase" evidence="23">
    <location>
        <begin position="827"/>
        <end position="906"/>
    </location>
</feature>
<evidence type="ECO:0000256" key="11">
    <source>
        <dbReference type="ARBA" id="ARBA00022801"/>
    </source>
</evidence>
<dbReference type="InterPro" id="IPR047187">
    <property type="entry name" value="SF1_C_Upf1"/>
</dbReference>
<dbReference type="GO" id="GO:0005634">
    <property type="term" value="C:nucleus"/>
    <property type="evidence" value="ECO:0007669"/>
    <property type="project" value="UniProtKB-SubCell"/>
</dbReference>
<keyword evidence="19" id="KW-0511">Multifunctional enzyme</keyword>
<keyword evidence="7" id="KW-0540">Nuclease</keyword>